<proteinExistence type="predicted"/>
<dbReference type="Gene3D" id="3.40.50.1820">
    <property type="entry name" value="alpha/beta hydrolase"/>
    <property type="match status" value="1"/>
</dbReference>
<dbReference type="InterPro" id="IPR008220">
    <property type="entry name" value="HAT_MetX-like"/>
</dbReference>
<dbReference type="GO" id="GO:0009086">
    <property type="term" value="P:methionine biosynthetic process"/>
    <property type="evidence" value="ECO:0007669"/>
    <property type="project" value="TreeGrafter"/>
</dbReference>
<evidence type="ECO:0000313" key="2">
    <source>
        <dbReference type="EMBL" id="GFD58485.1"/>
    </source>
</evidence>
<dbReference type="EMBL" id="BKCJ011853568">
    <property type="protein sequence ID" value="GFD58485.1"/>
    <property type="molecule type" value="Genomic_DNA"/>
</dbReference>
<sequence>LIGPGKALDPTRYFIFCANVLGSPYGSGSPLSTDPSTGRSYGPTFPQSTVRDDVRYVRKSISELLPEANFLEHSQAGP</sequence>
<dbReference type="SUPFAM" id="SSF53474">
    <property type="entry name" value="alpha/beta-Hydrolases"/>
    <property type="match status" value="1"/>
</dbReference>
<keyword evidence="2" id="KW-0808">Transferase</keyword>
<dbReference type="PANTHER" id="PTHR32268:SF11">
    <property type="entry name" value="HOMOSERINE O-ACETYLTRANSFERASE"/>
    <property type="match status" value="1"/>
</dbReference>
<feature type="region of interest" description="Disordered" evidence="1">
    <location>
        <begin position="25"/>
        <end position="47"/>
    </location>
</feature>
<dbReference type="InterPro" id="IPR029058">
    <property type="entry name" value="AB_hydrolase_fold"/>
</dbReference>
<protein>
    <submittedName>
        <fullName evidence="2">Homoserine o-acetyltransferase</fullName>
    </submittedName>
</protein>
<dbReference type="GO" id="GO:0004414">
    <property type="term" value="F:homoserine O-acetyltransferase activity"/>
    <property type="evidence" value="ECO:0007669"/>
    <property type="project" value="TreeGrafter"/>
</dbReference>
<feature type="non-terminal residue" evidence="2">
    <location>
        <position position="1"/>
    </location>
</feature>
<organism evidence="2">
    <name type="scientific">Tanacetum cinerariifolium</name>
    <name type="common">Dalmatian daisy</name>
    <name type="synonym">Chrysanthemum cinerariifolium</name>
    <dbReference type="NCBI Taxonomy" id="118510"/>
    <lineage>
        <taxon>Eukaryota</taxon>
        <taxon>Viridiplantae</taxon>
        <taxon>Streptophyta</taxon>
        <taxon>Embryophyta</taxon>
        <taxon>Tracheophyta</taxon>
        <taxon>Spermatophyta</taxon>
        <taxon>Magnoliopsida</taxon>
        <taxon>eudicotyledons</taxon>
        <taxon>Gunneridae</taxon>
        <taxon>Pentapetalae</taxon>
        <taxon>asterids</taxon>
        <taxon>campanulids</taxon>
        <taxon>Asterales</taxon>
        <taxon>Asteraceae</taxon>
        <taxon>Asteroideae</taxon>
        <taxon>Anthemideae</taxon>
        <taxon>Anthemidinae</taxon>
        <taxon>Tanacetum</taxon>
    </lineage>
</organism>
<dbReference type="PANTHER" id="PTHR32268">
    <property type="entry name" value="HOMOSERINE O-ACETYLTRANSFERASE"/>
    <property type="match status" value="1"/>
</dbReference>
<comment type="caution">
    <text evidence="2">The sequence shown here is derived from an EMBL/GenBank/DDBJ whole genome shotgun (WGS) entry which is preliminary data.</text>
</comment>
<feature type="compositionally biased region" description="Polar residues" evidence="1">
    <location>
        <begin position="33"/>
        <end position="47"/>
    </location>
</feature>
<gene>
    <name evidence="2" type="ORF">Tci_930454</name>
</gene>
<dbReference type="GO" id="GO:0009092">
    <property type="term" value="P:homoserine metabolic process"/>
    <property type="evidence" value="ECO:0007669"/>
    <property type="project" value="TreeGrafter"/>
</dbReference>
<accession>A0A699XF06</accession>
<name>A0A699XF06_TANCI</name>
<dbReference type="AlphaFoldDB" id="A0A699XF06"/>
<evidence type="ECO:0000256" key="1">
    <source>
        <dbReference type="SAM" id="MobiDB-lite"/>
    </source>
</evidence>
<reference evidence="2" key="1">
    <citation type="journal article" date="2019" name="Sci. Rep.">
        <title>Draft genome of Tanacetum cinerariifolium, the natural source of mosquito coil.</title>
        <authorList>
            <person name="Yamashiro T."/>
            <person name="Shiraishi A."/>
            <person name="Satake H."/>
            <person name="Nakayama K."/>
        </authorList>
    </citation>
    <scope>NUCLEOTIDE SEQUENCE</scope>
</reference>